<dbReference type="EMBL" id="LAZR01000762">
    <property type="protein sequence ID" value="KKN58467.1"/>
    <property type="molecule type" value="Genomic_DNA"/>
</dbReference>
<sequence length="1236" mass="135382">MVAFILPSFAKGEISPSLYGRVDVAMYKHALRRARNTIIHPDGGISNRPGSLIIGPIKDHTVSTTRLFDFQFRTSDQYVLEFGTEYIRVIRNDAQVLNASTTVTGATQANPVVITAIVHGLSNDAEVFITAVLGMTELNGNRYIIKNVTADTFELTHQITRLDIDGTAFTAYSSAGTVADIFELTTPYAAGDLSTLKMVQSGDILTVTHPTYAPRDLARTGHNAWTLTVNTYAPIQARPTSVAVAQQGASGSTTHRYKVTAIRQEEDIFEESLSGLSSTSQVISGATKTNPVVVTATSHPYANGDEVEILSIGGMTELNGRRFFVANQDTNDFELEGEDGSSFTAFSSNGTANATFVELTNSITVALTVIANFNRVSWAATTNANRYAIYRRQSGRYRWIAEVDAPLLSFDDVTDRTTAAGAIHQTDNEVGPPRARNPFLFTDNFPGASSYYQQRQIYGGSNNKPDTSFYSQTGNRLNMSVSEPTQADDAMTASLNSRQVHEIRHFVPGNDLMILTSGGEWRVNSGENSGFSIDTLKQKPQSDWGSAHHKPIVAGNVILFVEDGNARVRSLGYSFQLDGYTGTDLNILANHLLTEEGPAKFIITDWAYQSVPEGRLYIVRSDGQILTMTFNQTQEIIAWTTWDTNGRYEAITSLRRSLSSVEDGIYFIVQRKVNGNTVRFIERLSTRKFAQPEDAYFLDGGFILNDPKAISNITSSGTVTTSENHNLSSGDTVDIEGTKFATEFDDDGNEIDPDAFDSANGRFQVLVEDERTFDLYAKSNRTIAVPVIEGHTQDNIGFTEREPLVLTKPSGVEVGDLLLVFISQALTASVGPNLTSGLSEDFVPGWRRFTEFSQKEAGSITPLNLAIAGYWRIADGTEEDTLTTKYVEYEVNHYWASDNIRRSPGDPWDLIFESEVYGLHLIGYYIRVSGVNADNPIHSIGQVVVSDDATSFSVPSLETAVNGSLIFSLGSAQLLLSTAQPEWAIPNDPGGDDDRQVVSEFSSLAWGTKEQLEAGASGSFDLTTLFASTDMHRQFSLNPSDSLAANLNLGSFDDQEDDLGNVRKAVTEISGLEDLEGECISLGGLGVVADGARQGSLCGTTPGEEDCVVDAKITLCNLASRVHIGWRYISDIETLDVEASKGTLQGKTQRVPRVTIRYKKSRLPLIGPNRFKLLRQKPREDEDMGDPTALLTGDRPLIIKPEWNSNGRIFIRMLEPEPLTITAIIPELEIEDETKD</sequence>
<dbReference type="AlphaFoldDB" id="A0A0F9S888"/>
<evidence type="ECO:0000313" key="2">
    <source>
        <dbReference type="EMBL" id="KKN58467.1"/>
    </source>
</evidence>
<dbReference type="Pfam" id="PF16190">
    <property type="entry name" value="E1_FCCH"/>
    <property type="match status" value="1"/>
</dbReference>
<protein>
    <recommendedName>
        <fullName evidence="1">Ubiquitin-activating enzyme E1 FCCH domain-containing protein</fullName>
    </recommendedName>
</protein>
<evidence type="ECO:0000259" key="1">
    <source>
        <dbReference type="Pfam" id="PF16190"/>
    </source>
</evidence>
<feature type="domain" description="Ubiquitin-activating enzyme E1 FCCH" evidence="1">
    <location>
        <begin position="294"/>
        <end position="353"/>
    </location>
</feature>
<gene>
    <name evidence="2" type="ORF">LCGC14_0551990</name>
</gene>
<reference evidence="2" key="1">
    <citation type="journal article" date="2015" name="Nature">
        <title>Complex archaea that bridge the gap between prokaryotes and eukaryotes.</title>
        <authorList>
            <person name="Spang A."/>
            <person name="Saw J.H."/>
            <person name="Jorgensen S.L."/>
            <person name="Zaremba-Niedzwiedzka K."/>
            <person name="Martijn J."/>
            <person name="Lind A.E."/>
            <person name="van Eijk R."/>
            <person name="Schleper C."/>
            <person name="Guy L."/>
            <person name="Ettema T.J."/>
        </authorList>
    </citation>
    <scope>NUCLEOTIDE SEQUENCE</scope>
</reference>
<accession>A0A0F9S888</accession>
<name>A0A0F9S888_9ZZZZ</name>
<comment type="caution">
    <text evidence="2">The sequence shown here is derived from an EMBL/GenBank/DDBJ whole genome shotgun (WGS) entry which is preliminary data.</text>
</comment>
<organism evidence="2">
    <name type="scientific">marine sediment metagenome</name>
    <dbReference type="NCBI Taxonomy" id="412755"/>
    <lineage>
        <taxon>unclassified sequences</taxon>
        <taxon>metagenomes</taxon>
        <taxon>ecological metagenomes</taxon>
    </lineage>
</organism>
<dbReference type="Gene3D" id="2.40.30.180">
    <property type="entry name" value="Ubiquitin-activating enzyme E1, FCCH domain"/>
    <property type="match status" value="2"/>
</dbReference>
<dbReference type="InterPro" id="IPR032418">
    <property type="entry name" value="E1_FCCH"/>
</dbReference>
<dbReference type="InterPro" id="IPR042302">
    <property type="entry name" value="E1_FCCH_sf"/>
</dbReference>
<proteinExistence type="predicted"/>